<evidence type="ECO:0000313" key="3">
    <source>
        <dbReference type="RefSeq" id="XP_019055733.1"/>
    </source>
</evidence>
<dbReference type="InParanoid" id="A0A1U8QAC3"/>
<dbReference type="Proteomes" id="UP000189703">
    <property type="component" value="Unplaced"/>
</dbReference>
<name>A0A1U8QAC3_NELNU</name>
<reference evidence="3" key="1">
    <citation type="submission" date="2025-08" db="UniProtKB">
        <authorList>
            <consortium name="RefSeq"/>
        </authorList>
    </citation>
    <scope>IDENTIFICATION</scope>
</reference>
<dbReference type="Pfam" id="PF14244">
    <property type="entry name" value="Retrotran_gag_3"/>
    <property type="match status" value="1"/>
</dbReference>
<dbReference type="AlphaFoldDB" id="A0A1U8QAC3"/>
<dbReference type="PANTHER" id="PTHR37610">
    <property type="entry name" value="CCHC-TYPE DOMAIN-CONTAINING PROTEIN"/>
    <property type="match status" value="1"/>
</dbReference>
<organism evidence="2 3">
    <name type="scientific">Nelumbo nucifera</name>
    <name type="common">Sacred lotus</name>
    <dbReference type="NCBI Taxonomy" id="4432"/>
    <lineage>
        <taxon>Eukaryota</taxon>
        <taxon>Viridiplantae</taxon>
        <taxon>Streptophyta</taxon>
        <taxon>Embryophyta</taxon>
        <taxon>Tracheophyta</taxon>
        <taxon>Spermatophyta</taxon>
        <taxon>Magnoliopsida</taxon>
        <taxon>Proteales</taxon>
        <taxon>Nelumbonaceae</taxon>
        <taxon>Nelumbo</taxon>
    </lineage>
</organism>
<dbReference type="KEGG" id="nnu:109115804"/>
<dbReference type="PANTHER" id="PTHR37610:SF75">
    <property type="entry name" value="RETROTRANSPOSON COPIA-LIKE N-TERMINAL DOMAIN-CONTAINING PROTEIN"/>
    <property type="match status" value="1"/>
</dbReference>
<evidence type="ECO:0000259" key="1">
    <source>
        <dbReference type="Pfam" id="PF14244"/>
    </source>
</evidence>
<gene>
    <name evidence="3" type="primary">LOC109115804</name>
</gene>
<dbReference type="OMA" id="MENAIVK"/>
<accession>A0A1U8QAC3</accession>
<dbReference type="InterPro" id="IPR029472">
    <property type="entry name" value="Copia-like_N"/>
</dbReference>
<sequence>MDSHKDVYVPTYVLLGSNDSAGRQNTTVKLDGTNFLEWSQSAKLTIEGRGKLGFITSKEVKPKPEDPNYSKWEQDNLLVMSWLGEKLVAMYFSSLQSVWEEIDHLEALEWKDPIDAKQYRKCIEKNRVFDFLVGLNADYDFTRQHILSADILSLSTAYSLVQNEESRRCHDASSCQ</sequence>
<evidence type="ECO:0000313" key="2">
    <source>
        <dbReference type="Proteomes" id="UP000189703"/>
    </source>
</evidence>
<dbReference type="RefSeq" id="XP_019055733.1">
    <property type="nucleotide sequence ID" value="XM_019200188.1"/>
</dbReference>
<dbReference type="OrthoDB" id="1750575at2759"/>
<keyword evidence="2" id="KW-1185">Reference proteome</keyword>
<proteinExistence type="predicted"/>
<dbReference type="GeneID" id="109115804"/>
<feature type="domain" description="Retrotransposon Copia-like N-terminal" evidence="1">
    <location>
        <begin position="18"/>
        <end position="63"/>
    </location>
</feature>
<protein>
    <submittedName>
        <fullName evidence="3">Uncharacterized protein LOC109115804</fullName>
    </submittedName>
</protein>